<keyword evidence="8" id="KW-0119">Carbohydrate metabolism</keyword>
<evidence type="ECO:0000259" key="14">
    <source>
        <dbReference type="PROSITE" id="PS51910"/>
    </source>
</evidence>
<evidence type="ECO:0000256" key="13">
    <source>
        <dbReference type="SAM" id="Phobius"/>
    </source>
</evidence>
<keyword evidence="7" id="KW-0146">Chitin degradation</keyword>
<dbReference type="InterPro" id="IPR011583">
    <property type="entry name" value="Chitinase_II/V-like_cat"/>
</dbReference>
<evidence type="ECO:0000256" key="8">
    <source>
        <dbReference type="ARBA" id="ARBA00023277"/>
    </source>
</evidence>
<feature type="domain" description="GH18" evidence="14">
    <location>
        <begin position="370"/>
        <end position="745"/>
    </location>
</feature>
<evidence type="ECO:0000256" key="4">
    <source>
        <dbReference type="ARBA" id="ARBA00012729"/>
    </source>
</evidence>
<feature type="transmembrane region" description="Helical" evidence="13">
    <location>
        <begin position="142"/>
        <end position="166"/>
    </location>
</feature>
<gene>
    <name evidence="15" type="ORF">GT037_000576</name>
</gene>
<evidence type="ECO:0000256" key="6">
    <source>
        <dbReference type="ARBA" id="ARBA00022801"/>
    </source>
</evidence>
<comment type="subcellular location">
    <subcellularLocation>
        <location evidence="2">Secreted</location>
    </subcellularLocation>
</comment>
<feature type="transmembrane region" description="Helical" evidence="13">
    <location>
        <begin position="53"/>
        <end position="75"/>
    </location>
</feature>
<evidence type="ECO:0000256" key="10">
    <source>
        <dbReference type="ARBA" id="ARBA00023326"/>
    </source>
</evidence>
<dbReference type="Proteomes" id="UP000596902">
    <property type="component" value="Unassembled WGS sequence"/>
</dbReference>
<dbReference type="PROSITE" id="PS01095">
    <property type="entry name" value="GH18_1"/>
    <property type="match status" value="1"/>
</dbReference>
<dbReference type="SUPFAM" id="SSF51445">
    <property type="entry name" value="(Trans)glycosidases"/>
    <property type="match status" value="1"/>
</dbReference>
<dbReference type="GO" id="GO:0006032">
    <property type="term" value="P:chitin catabolic process"/>
    <property type="evidence" value="ECO:0007669"/>
    <property type="project" value="UniProtKB-KW"/>
</dbReference>
<dbReference type="Pfam" id="PF00704">
    <property type="entry name" value="Glyco_hydro_18"/>
    <property type="match status" value="1"/>
</dbReference>
<organism evidence="15 16">
    <name type="scientific">Alternaria burnsii</name>
    <dbReference type="NCBI Taxonomy" id="1187904"/>
    <lineage>
        <taxon>Eukaryota</taxon>
        <taxon>Fungi</taxon>
        <taxon>Dikarya</taxon>
        <taxon>Ascomycota</taxon>
        <taxon>Pezizomycotina</taxon>
        <taxon>Dothideomycetes</taxon>
        <taxon>Pleosporomycetidae</taxon>
        <taxon>Pleosporales</taxon>
        <taxon>Pleosporineae</taxon>
        <taxon>Pleosporaceae</taxon>
        <taxon>Alternaria</taxon>
        <taxon>Alternaria sect. Alternaria</taxon>
    </lineage>
</organism>
<dbReference type="CDD" id="cd06548">
    <property type="entry name" value="GH18_chitinase"/>
    <property type="match status" value="1"/>
</dbReference>
<keyword evidence="13" id="KW-1133">Transmembrane helix</keyword>
<proteinExistence type="inferred from homology"/>
<dbReference type="PROSITE" id="PS51910">
    <property type="entry name" value="GH18_2"/>
    <property type="match status" value="1"/>
</dbReference>
<reference evidence="15" key="1">
    <citation type="submission" date="2020-01" db="EMBL/GenBank/DDBJ databases">
        <authorList>
            <person name="Feng Z.H.Z."/>
        </authorList>
    </citation>
    <scope>NUCLEOTIDE SEQUENCE</scope>
    <source>
        <strain evidence="15">CBS107.38</strain>
    </source>
</reference>
<dbReference type="GO" id="GO:0000272">
    <property type="term" value="P:polysaccharide catabolic process"/>
    <property type="evidence" value="ECO:0007669"/>
    <property type="project" value="UniProtKB-KW"/>
</dbReference>
<feature type="region of interest" description="Disordered" evidence="12">
    <location>
        <begin position="328"/>
        <end position="365"/>
    </location>
</feature>
<reference evidence="15" key="2">
    <citation type="submission" date="2020-08" db="EMBL/GenBank/DDBJ databases">
        <title>Draft Genome Sequence of Cumin Blight Pathogen Alternaria burnsii.</title>
        <authorList>
            <person name="Feng Z."/>
        </authorList>
    </citation>
    <scope>NUCLEOTIDE SEQUENCE</scope>
    <source>
        <strain evidence="15">CBS107.38</strain>
    </source>
</reference>
<dbReference type="AlphaFoldDB" id="A0A8H7BCJ4"/>
<dbReference type="Gene3D" id="3.20.20.80">
    <property type="entry name" value="Glycosidases"/>
    <property type="match status" value="1"/>
</dbReference>
<dbReference type="InterPro" id="IPR001223">
    <property type="entry name" value="Glyco_hydro18_cat"/>
</dbReference>
<keyword evidence="9 11" id="KW-0326">Glycosidase</keyword>
<evidence type="ECO:0000256" key="12">
    <source>
        <dbReference type="SAM" id="MobiDB-lite"/>
    </source>
</evidence>
<dbReference type="RefSeq" id="XP_038791479.1">
    <property type="nucleotide sequence ID" value="XM_038925623.1"/>
</dbReference>
<keyword evidence="13" id="KW-0812">Transmembrane</keyword>
<feature type="compositionally biased region" description="Low complexity" evidence="12">
    <location>
        <begin position="328"/>
        <end position="348"/>
    </location>
</feature>
<feature type="transmembrane region" description="Helical" evidence="13">
    <location>
        <begin position="210"/>
        <end position="234"/>
    </location>
</feature>
<dbReference type="PANTHER" id="PTHR11177">
    <property type="entry name" value="CHITINASE"/>
    <property type="match status" value="1"/>
</dbReference>
<protein>
    <recommendedName>
        <fullName evidence="4">chitinase</fullName>
        <ecNumber evidence="4">3.2.1.14</ecNumber>
    </recommendedName>
</protein>
<evidence type="ECO:0000256" key="9">
    <source>
        <dbReference type="ARBA" id="ARBA00023295"/>
    </source>
</evidence>
<dbReference type="InterPro" id="IPR029070">
    <property type="entry name" value="Chitinase_insertion_sf"/>
</dbReference>
<evidence type="ECO:0000313" key="16">
    <source>
        <dbReference type="Proteomes" id="UP000596902"/>
    </source>
</evidence>
<evidence type="ECO:0000256" key="11">
    <source>
        <dbReference type="RuleBase" id="RU000489"/>
    </source>
</evidence>
<keyword evidence="16" id="KW-1185">Reference proteome</keyword>
<keyword evidence="10" id="KW-0624">Polysaccharide degradation</keyword>
<dbReference type="GeneID" id="62198801"/>
<name>A0A8H7BCJ4_9PLEO</name>
<feature type="compositionally biased region" description="Polar residues" evidence="12">
    <location>
        <begin position="349"/>
        <end position="358"/>
    </location>
</feature>
<dbReference type="FunFam" id="3.10.50.10:FF:000005">
    <property type="entry name" value="Endochitinase B1"/>
    <property type="match status" value="1"/>
</dbReference>
<dbReference type="Gene3D" id="3.10.50.10">
    <property type="match status" value="1"/>
</dbReference>
<dbReference type="GO" id="GO:0005576">
    <property type="term" value="C:extracellular region"/>
    <property type="evidence" value="ECO:0007669"/>
    <property type="project" value="UniProtKB-SubCell"/>
</dbReference>
<comment type="catalytic activity">
    <reaction evidence="1">
        <text>Random endo-hydrolysis of N-acetyl-beta-D-glucosaminide (1-&gt;4)-beta-linkages in chitin and chitodextrins.</text>
        <dbReference type="EC" id="3.2.1.14"/>
    </reaction>
</comment>
<dbReference type="PANTHER" id="PTHR11177:SF365">
    <property type="entry name" value="ENDOCHITINASE B"/>
    <property type="match status" value="1"/>
</dbReference>
<feature type="transmembrane region" description="Helical" evidence="13">
    <location>
        <begin position="110"/>
        <end position="130"/>
    </location>
</feature>
<dbReference type="GO" id="GO:0008061">
    <property type="term" value="F:chitin binding"/>
    <property type="evidence" value="ECO:0007669"/>
    <property type="project" value="InterPro"/>
</dbReference>
<dbReference type="InterPro" id="IPR017853">
    <property type="entry name" value="GH"/>
</dbReference>
<dbReference type="InterPro" id="IPR001579">
    <property type="entry name" value="Glyco_hydro_18_chit_AS"/>
</dbReference>
<evidence type="ECO:0000313" key="15">
    <source>
        <dbReference type="EMBL" id="KAF7681600.1"/>
    </source>
</evidence>
<dbReference type="EC" id="3.2.1.14" evidence="4"/>
<keyword evidence="6 11" id="KW-0378">Hydrolase</keyword>
<keyword evidence="5" id="KW-0964">Secreted</keyword>
<dbReference type="GO" id="GO:0008843">
    <property type="term" value="F:endochitinase activity"/>
    <property type="evidence" value="ECO:0007669"/>
    <property type="project" value="UniProtKB-EC"/>
</dbReference>
<dbReference type="SMART" id="SM00636">
    <property type="entry name" value="Glyco_18"/>
    <property type="match status" value="1"/>
</dbReference>
<sequence>MTSSEFSSSMASHSMPLQSTYDSQILPYADLKDLKEAEIEDRHLKTRIRKLRIVSRTLALFISIAVLVPTALTLYKFLSTRTIYRTVALPSGQSVSRTPWAHNTRAWPTYMYFGVAAVSVLLNFTTMFSYKFGIEKANVASVVTSTFSWINLIGNFVVWCVAAGLYRAEKDKNGKSNDLWGWTCSAGARAIQKEFVGDIDFGRYCNVQSASWYIGIVQASAALLTVVIYVLVYLRRGTKKEVQRQLKMRSLAQQKQDECDQDCLLERIEKLERNYALMEVFVFPGEVTSPSFTAYSAVAPPSDPTSTISPSSHYTTFITSGIPFPSSVSTSQTKVQSSTPGTPSYSTSEAQPSTTGTNPAHPDIPFRPGYRSVAYYGSWDIYTRNFQPQEIPAERLTHLLYSFADNKPDGTVFLTDSYADAEKHYATDSWNDVGNNLYGSLKQLQILKAKNRNLKVLLSIGGWTYTNTNKHMDGPMATAAGRQRFASSCVELIRDYGFDGIDVDWEYPKDKEQGHQWLELLKEIRSQMNKYSDKLVHKDDSGYELKPKFLLTIASPAGEKNYRNLPLREISEVTDFINLMAYDYAGSWDKQTGYNSNLYPSTSNPLSTPFNTASVLAAYNAAGVPSSKLNLGMPLYGRSFTNTQGVGKSFDSTGEGSFEKGIYDFKDLPVAGAQEYYDEEVGASYSYDEGSGTFVSYDTVAMALKKVDHIAQQKLGGAMWWEISGDKTDNAESIVQNVIERMRGGGSGAGIESSSNWLLYPDSKFDNVRNGVLTPQVAQRLRRA</sequence>
<dbReference type="InterPro" id="IPR050314">
    <property type="entry name" value="Glycosyl_Hydrlase_18"/>
</dbReference>
<keyword evidence="13" id="KW-0472">Membrane</keyword>
<dbReference type="SUPFAM" id="SSF54556">
    <property type="entry name" value="Chitinase insertion domain"/>
    <property type="match status" value="1"/>
</dbReference>
<evidence type="ECO:0000256" key="7">
    <source>
        <dbReference type="ARBA" id="ARBA00023024"/>
    </source>
</evidence>
<dbReference type="EMBL" id="JAAABM010000001">
    <property type="protein sequence ID" value="KAF7681600.1"/>
    <property type="molecule type" value="Genomic_DNA"/>
</dbReference>
<accession>A0A8H7BCJ4</accession>
<comment type="caution">
    <text evidence="15">The sequence shown here is derived from an EMBL/GenBank/DDBJ whole genome shotgun (WGS) entry which is preliminary data.</text>
</comment>
<dbReference type="FunFam" id="3.20.20.80:FF:000075">
    <property type="entry name" value="Sporulation-specific chitinase"/>
    <property type="match status" value="1"/>
</dbReference>
<evidence type="ECO:0000256" key="1">
    <source>
        <dbReference type="ARBA" id="ARBA00000822"/>
    </source>
</evidence>
<comment type="similarity">
    <text evidence="3">Belongs to the glycosyl hydrolase 18 family. Chitinase class V subfamily.</text>
</comment>
<evidence type="ECO:0000256" key="2">
    <source>
        <dbReference type="ARBA" id="ARBA00004613"/>
    </source>
</evidence>
<evidence type="ECO:0000256" key="5">
    <source>
        <dbReference type="ARBA" id="ARBA00022525"/>
    </source>
</evidence>
<evidence type="ECO:0000256" key="3">
    <source>
        <dbReference type="ARBA" id="ARBA00008682"/>
    </source>
</evidence>